<evidence type="ECO:0000256" key="7">
    <source>
        <dbReference type="SAM" id="MobiDB-lite"/>
    </source>
</evidence>
<accession>A0A061H703</accession>
<evidence type="ECO:0000313" key="9">
    <source>
        <dbReference type="EMBL" id="EPQ28393.1"/>
    </source>
</evidence>
<dbReference type="InterPro" id="IPR000719">
    <property type="entry name" value="Prot_kinase_dom"/>
</dbReference>
<evidence type="ECO:0000256" key="1">
    <source>
        <dbReference type="ARBA" id="ARBA00012513"/>
    </source>
</evidence>
<dbReference type="PROSITE" id="PS00108">
    <property type="entry name" value="PROTEIN_KINASE_ST"/>
    <property type="match status" value="1"/>
</dbReference>
<dbReference type="RefSeq" id="XP_007879934.1">
    <property type="nucleotide sequence ID" value="XM_007881743.1"/>
</dbReference>
<dbReference type="Gene3D" id="3.30.200.20">
    <property type="entry name" value="Phosphorylase Kinase, domain 1"/>
    <property type="match status" value="1"/>
</dbReference>
<dbReference type="GO" id="GO:0004674">
    <property type="term" value="F:protein serine/threonine kinase activity"/>
    <property type="evidence" value="ECO:0007669"/>
    <property type="project" value="UniProtKB-KW"/>
</dbReference>
<evidence type="ECO:0000256" key="5">
    <source>
        <dbReference type="ARBA" id="ARBA00022777"/>
    </source>
</evidence>
<evidence type="ECO:0000313" key="10">
    <source>
        <dbReference type="Proteomes" id="UP000053664"/>
    </source>
</evidence>
<dbReference type="GeneID" id="19318326"/>
<dbReference type="SUPFAM" id="SSF56112">
    <property type="entry name" value="Protein kinase-like (PK-like)"/>
    <property type="match status" value="1"/>
</dbReference>
<reference evidence="9 10" key="1">
    <citation type="journal article" date="2013" name="Plant Cell">
        <title>The transition from a phytopathogenic smut ancestor to an anamorphic biocontrol agent deciphered by comparative whole-genome analysis.</title>
        <authorList>
            <person name="Lefebvre F."/>
            <person name="Joly D.L."/>
            <person name="Labbe C."/>
            <person name="Teichmann B."/>
            <person name="Linning R."/>
            <person name="Belzile F."/>
            <person name="Bakkeren G."/>
            <person name="Belanger R.R."/>
        </authorList>
    </citation>
    <scope>NUCLEOTIDE SEQUENCE [LARGE SCALE GENOMIC DNA]</scope>
    <source>
        <strain evidence="9 10">PF-1</strain>
    </source>
</reference>
<gene>
    <name evidence="9" type="ORF">PFL1_04220</name>
</gene>
<dbReference type="Gene3D" id="1.10.510.10">
    <property type="entry name" value="Transferase(Phosphotransferase) domain 1"/>
    <property type="match status" value="1"/>
</dbReference>
<dbReference type="EMBL" id="KE361635">
    <property type="protein sequence ID" value="EPQ28393.1"/>
    <property type="molecule type" value="Genomic_DNA"/>
</dbReference>
<evidence type="ECO:0000256" key="3">
    <source>
        <dbReference type="ARBA" id="ARBA00022679"/>
    </source>
</evidence>
<dbReference type="Proteomes" id="UP000053664">
    <property type="component" value="Unassembled WGS sequence"/>
</dbReference>
<dbReference type="GO" id="GO:0044773">
    <property type="term" value="P:mitotic DNA damage checkpoint signaling"/>
    <property type="evidence" value="ECO:0007669"/>
    <property type="project" value="TreeGrafter"/>
</dbReference>
<keyword evidence="2" id="KW-0723">Serine/threonine-protein kinase</keyword>
<proteinExistence type="predicted"/>
<keyword evidence="4" id="KW-0547">Nucleotide-binding</keyword>
<dbReference type="Pfam" id="PF00069">
    <property type="entry name" value="Pkinase"/>
    <property type="match status" value="2"/>
</dbReference>
<dbReference type="GO" id="GO:0005634">
    <property type="term" value="C:nucleus"/>
    <property type="evidence" value="ECO:0007669"/>
    <property type="project" value="TreeGrafter"/>
</dbReference>
<sequence length="495" mass="56137">MDTAIMQQGPFAPAVWESDQRSQQWAASHSHADGLDGQYASLVAVEFDAHNEEASEPSSEMDTRDEEELERLEWEIREMETSIEGLDAHYKIVDKLGEGTFSSVYKAVDLQHAYYDNDHWALRQETAIGTRSKVYVALKRIYVTSSPSRIVNELEIMEELRDAEHVAYLITAFRARDQVVAVMPYSRHTDFRDFYRVMPLVDLKCYFRCLMSALRSVHEANVMHRDVKPANFLYDPRTGHGTLCDFGLAERFEPNEWRGKCHHTLPTLEHPHGKTEINRNVQSIHFSPGGMLAGGSASSRSKAAMGPPERVGYLKNDTRPGVRANRAGTRGFRAPEVLLKCQDQTPALDIWSAGIILVAFLSKRFPVFNANDDTEALLELATIFGKKRMEQCALLHNRTFQCNVPTIEGGKRINDFILQLNPGFMDPGSHPDPDRYRLDATRALDFARACLHLDCTRRWTAAALLEHPFLASDEGQEEAFHHHEAEMQDATTPRH</sequence>
<keyword evidence="5" id="KW-0418">Kinase</keyword>
<dbReference type="EC" id="2.7.11.1" evidence="1"/>
<dbReference type="PANTHER" id="PTHR44167:SF23">
    <property type="entry name" value="CDC7 KINASE, ISOFORM A-RELATED"/>
    <property type="match status" value="1"/>
</dbReference>
<keyword evidence="6" id="KW-0067">ATP-binding</keyword>
<evidence type="ECO:0000256" key="4">
    <source>
        <dbReference type="ARBA" id="ARBA00022741"/>
    </source>
</evidence>
<dbReference type="eggNOG" id="KOG1167">
    <property type="taxonomic scope" value="Eukaryota"/>
</dbReference>
<feature type="region of interest" description="Disordered" evidence="7">
    <location>
        <begin position="297"/>
        <end position="326"/>
    </location>
</feature>
<protein>
    <recommendedName>
        <fullName evidence="1">non-specific serine/threonine protein kinase</fullName>
        <ecNumber evidence="1">2.7.11.1</ecNumber>
    </recommendedName>
</protein>
<feature type="region of interest" description="Disordered" evidence="7">
    <location>
        <begin position="475"/>
        <end position="495"/>
    </location>
</feature>
<evidence type="ECO:0000259" key="8">
    <source>
        <dbReference type="PROSITE" id="PS50011"/>
    </source>
</evidence>
<dbReference type="OrthoDB" id="10020333at2759"/>
<dbReference type="CDD" id="cd14019">
    <property type="entry name" value="STKc_Cdc7"/>
    <property type="match status" value="1"/>
</dbReference>
<dbReference type="HOGENOM" id="CLU_000288_118_0_1"/>
<dbReference type="KEGG" id="pfp:PFL1_04220"/>
<organism evidence="9 10">
    <name type="scientific">Pseudozyma flocculosa PF-1</name>
    <dbReference type="NCBI Taxonomy" id="1277687"/>
    <lineage>
        <taxon>Eukaryota</taxon>
        <taxon>Fungi</taxon>
        <taxon>Dikarya</taxon>
        <taxon>Basidiomycota</taxon>
        <taxon>Ustilaginomycotina</taxon>
        <taxon>Ustilaginomycetes</taxon>
        <taxon>Ustilaginales</taxon>
        <taxon>Ustilaginaceae</taxon>
        <taxon>Pseudozyma</taxon>
    </lineage>
</organism>
<evidence type="ECO:0000256" key="2">
    <source>
        <dbReference type="ARBA" id="ARBA00022527"/>
    </source>
</evidence>
<evidence type="ECO:0000256" key="6">
    <source>
        <dbReference type="ARBA" id="ARBA00022840"/>
    </source>
</evidence>
<dbReference type="InterPro" id="IPR011009">
    <property type="entry name" value="Kinase-like_dom_sf"/>
</dbReference>
<name>A0A061H703_9BASI</name>
<dbReference type="PROSITE" id="PS50011">
    <property type="entry name" value="PROTEIN_KINASE_DOM"/>
    <property type="match status" value="1"/>
</dbReference>
<feature type="compositionally biased region" description="Low complexity" evidence="7">
    <location>
        <begin position="297"/>
        <end position="306"/>
    </location>
</feature>
<dbReference type="InterPro" id="IPR008271">
    <property type="entry name" value="Ser/Thr_kinase_AS"/>
</dbReference>
<dbReference type="AlphaFoldDB" id="A0A061H703"/>
<feature type="domain" description="Protein kinase" evidence="8">
    <location>
        <begin position="90"/>
        <end position="470"/>
    </location>
</feature>
<dbReference type="SMART" id="SM00220">
    <property type="entry name" value="S_TKc"/>
    <property type="match status" value="1"/>
</dbReference>
<feature type="region of interest" description="Disordered" evidence="7">
    <location>
        <begin position="1"/>
        <end position="30"/>
    </location>
</feature>
<dbReference type="PANTHER" id="PTHR44167">
    <property type="entry name" value="OVARIAN-SPECIFIC SERINE/THREONINE-PROTEIN KINASE LOK-RELATED"/>
    <property type="match status" value="1"/>
</dbReference>
<keyword evidence="3" id="KW-0808">Transferase</keyword>
<dbReference type="GO" id="GO:0005524">
    <property type="term" value="F:ATP binding"/>
    <property type="evidence" value="ECO:0007669"/>
    <property type="project" value="UniProtKB-KW"/>
</dbReference>